<gene>
    <name evidence="1" type="ORF">QO018_004015</name>
</gene>
<dbReference type="EMBL" id="JAUSVU010000016">
    <property type="protein sequence ID" value="MDQ0535137.1"/>
    <property type="molecule type" value="Genomic_DNA"/>
</dbReference>
<dbReference type="RefSeq" id="WP_209985230.1">
    <property type="nucleotide sequence ID" value="NZ_JAGINO010000016.1"/>
</dbReference>
<keyword evidence="2" id="KW-1185">Reference proteome</keyword>
<dbReference type="Pfam" id="PF05069">
    <property type="entry name" value="Phage_tail_S"/>
    <property type="match status" value="1"/>
</dbReference>
<sequence>MADPTGASIQIDDADLRKLLGRLDASARDMTGLMEQLAAQVEFDTQRRFETQTDPDGNPWPPSARALAENGETLTDTARLRQSITSRAGRTEFSVGTNVVYAAIHQFGGTIHQQTRQQTLYWHHAGDTGSAAWRASRTFGDWRFAKRSRANYSEVHTVQAHDVTMPARPFLGVSESGMAVLGEIARDWLAVAGGLGAAP</sequence>
<proteinExistence type="predicted"/>
<dbReference type="Proteomes" id="UP001244552">
    <property type="component" value="Unassembled WGS sequence"/>
</dbReference>
<name>A0ABU0MNU3_9PROT</name>
<protein>
    <submittedName>
        <fullName evidence="1">Phage virion morphogenesis protein</fullName>
    </submittedName>
</protein>
<evidence type="ECO:0000313" key="2">
    <source>
        <dbReference type="Proteomes" id="UP001244552"/>
    </source>
</evidence>
<dbReference type="NCBIfam" id="TIGR01635">
    <property type="entry name" value="tail_comp_S"/>
    <property type="match status" value="1"/>
</dbReference>
<accession>A0ABU0MNU3</accession>
<evidence type="ECO:0000313" key="1">
    <source>
        <dbReference type="EMBL" id="MDQ0535137.1"/>
    </source>
</evidence>
<reference evidence="1 2" key="1">
    <citation type="submission" date="2023-07" db="EMBL/GenBank/DDBJ databases">
        <title>Genomic Encyclopedia of Type Strains, Phase IV (KMG-IV): sequencing the most valuable type-strain genomes for metagenomic binning, comparative biology and taxonomic classification.</title>
        <authorList>
            <person name="Goeker M."/>
        </authorList>
    </citation>
    <scope>NUCLEOTIDE SEQUENCE [LARGE SCALE GENOMIC DNA]</scope>
    <source>
        <strain evidence="1 2">DSM 19922</strain>
    </source>
</reference>
<dbReference type="InterPro" id="IPR006522">
    <property type="entry name" value="Phage_virion_morphogenesis"/>
</dbReference>
<organism evidence="1 2">
    <name type="scientific">Azospirillum picis</name>
    <dbReference type="NCBI Taxonomy" id="488438"/>
    <lineage>
        <taxon>Bacteria</taxon>
        <taxon>Pseudomonadati</taxon>
        <taxon>Pseudomonadota</taxon>
        <taxon>Alphaproteobacteria</taxon>
        <taxon>Rhodospirillales</taxon>
        <taxon>Azospirillaceae</taxon>
        <taxon>Azospirillum</taxon>
    </lineage>
</organism>
<comment type="caution">
    <text evidence="1">The sequence shown here is derived from an EMBL/GenBank/DDBJ whole genome shotgun (WGS) entry which is preliminary data.</text>
</comment>